<evidence type="ECO:0000256" key="4">
    <source>
        <dbReference type="ARBA" id="ARBA00022840"/>
    </source>
</evidence>
<comment type="catalytic activity">
    <reaction evidence="7">
        <text>tRNA(Tyr) + L-tyrosine + ATP = L-tyrosyl-tRNA(Tyr) + AMP + diphosphate + H(+)</text>
        <dbReference type="Rhea" id="RHEA:10220"/>
        <dbReference type="Rhea" id="RHEA-COMP:9706"/>
        <dbReference type="Rhea" id="RHEA-COMP:9707"/>
        <dbReference type="ChEBI" id="CHEBI:15378"/>
        <dbReference type="ChEBI" id="CHEBI:30616"/>
        <dbReference type="ChEBI" id="CHEBI:33019"/>
        <dbReference type="ChEBI" id="CHEBI:58315"/>
        <dbReference type="ChEBI" id="CHEBI:78442"/>
        <dbReference type="ChEBI" id="CHEBI:78536"/>
        <dbReference type="ChEBI" id="CHEBI:456215"/>
        <dbReference type="EC" id="6.1.1.1"/>
    </reaction>
</comment>
<evidence type="ECO:0000256" key="5">
    <source>
        <dbReference type="ARBA" id="ARBA00022917"/>
    </source>
</evidence>
<protein>
    <recommendedName>
        <fullName evidence="1">tyrosine--tRNA ligase</fullName>
        <ecNumber evidence="1">6.1.1.1</ecNumber>
    </recommendedName>
</protein>
<dbReference type="Gene3D" id="3.40.50.620">
    <property type="entry name" value="HUPs"/>
    <property type="match status" value="1"/>
</dbReference>
<evidence type="ECO:0000313" key="8">
    <source>
        <dbReference type="EMBL" id="GAH63741.1"/>
    </source>
</evidence>
<accession>X1H0Q0</accession>
<dbReference type="InterPro" id="IPR014729">
    <property type="entry name" value="Rossmann-like_a/b/a_fold"/>
</dbReference>
<feature type="non-terminal residue" evidence="8">
    <location>
        <position position="214"/>
    </location>
</feature>
<evidence type="ECO:0000256" key="7">
    <source>
        <dbReference type="ARBA" id="ARBA00048248"/>
    </source>
</evidence>
<gene>
    <name evidence="8" type="ORF">S03H2_44501</name>
</gene>
<dbReference type="AlphaFoldDB" id="X1H0Q0"/>
<dbReference type="GO" id="GO:0005524">
    <property type="term" value="F:ATP binding"/>
    <property type="evidence" value="ECO:0007669"/>
    <property type="project" value="UniProtKB-KW"/>
</dbReference>
<keyword evidence="4" id="KW-0067">ATP-binding</keyword>
<keyword evidence="5" id="KW-0648">Protein biosynthesis</keyword>
<organism evidence="8">
    <name type="scientific">marine sediment metagenome</name>
    <dbReference type="NCBI Taxonomy" id="412755"/>
    <lineage>
        <taxon>unclassified sequences</taxon>
        <taxon>metagenomes</taxon>
        <taxon>ecological metagenomes</taxon>
    </lineage>
</organism>
<reference evidence="8" key="1">
    <citation type="journal article" date="2014" name="Front. Microbiol.">
        <title>High frequency of phylogenetically diverse reductive dehalogenase-homologous genes in deep subseafloor sedimentary metagenomes.</title>
        <authorList>
            <person name="Kawai M."/>
            <person name="Futagami T."/>
            <person name="Toyoda A."/>
            <person name="Takaki Y."/>
            <person name="Nishi S."/>
            <person name="Hori S."/>
            <person name="Arai W."/>
            <person name="Tsubouchi T."/>
            <person name="Morono Y."/>
            <person name="Uchiyama I."/>
            <person name="Ito T."/>
            <person name="Fujiyama A."/>
            <person name="Inagaki F."/>
            <person name="Takami H."/>
        </authorList>
    </citation>
    <scope>NUCLEOTIDE SEQUENCE</scope>
    <source>
        <strain evidence="8">Expedition CK06-06</strain>
    </source>
</reference>
<dbReference type="SUPFAM" id="SSF52374">
    <property type="entry name" value="Nucleotidylyl transferase"/>
    <property type="match status" value="1"/>
</dbReference>
<dbReference type="EMBL" id="BARU01027828">
    <property type="protein sequence ID" value="GAH63741.1"/>
    <property type="molecule type" value="Genomic_DNA"/>
</dbReference>
<sequence length="214" mass="23902">MGEDEQVNVAPQMELLTSGAESVYSPQELHQRLIDSAGSGTPLRVKFGMDPTAPDIHLGHTVQLRKLRQFQDLGHKAVLIIGDYTARIGDPSGQDATRPVLSVEEIQSNAGTYFQQAGKILDTTAARLEVRHNGEWLDKLRFADVLRLAGQMTVARMMERDTFALRLQKEIPIGLHEFLYPLMQAYDSVRIRADVELGGSDQTFNNLCGRDIQR</sequence>
<proteinExistence type="predicted"/>
<evidence type="ECO:0000256" key="2">
    <source>
        <dbReference type="ARBA" id="ARBA00022598"/>
    </source>
</evidence>
<dbReference type="InterPro" id="IPR002307">
    <property type="entry name" value="Tyr-tRNA-ligase"/>
</dbReference>
<dbReference type="PANTHER" id="PTHR11766">
    <property type="entry name" value="TYROSYL-TRNA SYNTHETASE"/>
    <property type="match status" value="1"/>
</dbReference>
<dbReference type="GO" id="GO:0005829">
    <property type="term" value="C:cytosol"/>
    <property type="evidence" value="ECO:0007669"/>
    <property type="project" value="TreeGrafter"/>
</dbReference>
<evidence type="ECO:0000256" key="1">
    <source>
        <dbReference type="ARBA" id="ARBA00013160"/>
    </source>
</evidence>
<evidence type="ECO:0000256" key="6">
    <source>
        <dbReference type="ARBA" id="ARBA00023146"/>
    </source>
</evidence>
<evidence type="ECO:0000256" key="3">
    <source>
        <dbReference type="ARBA" id="ARBA00022741"/>
    </source>
</evidence>
<dbReference type="Pfam" id="PF00579">
    <property type="entry name" value="tRNA-synt_1b"/>
    <property type="match status" value="1"/>
</dbReference>
<comment type="caution">
    <text evidence="8">The sequence shown here is derived from an EMBL/GenBank/DDBJ whole genome shotgun (WGS) entry which is preliminary data.</text>
</comment>
<dbReference type="PROSITE" id="PS00178">
    <property type="entry name" value="AA_TRNA_LIGASE_I"/>
    <property type="match status" value="1"/>
</dbReference>
<keyword evidence="6" id="KW-0030">Aminoacyl-tRNA synthetase</keyword>
<dbReference type="InterPro" id="IPR024088">
    <property type="entry name" value="Tyr-tRNA-ligase_bac-type"/>
</dbReference>
<dbReference type="PANTHER" id="PTHR11766:SF1">
    <property type="entry name" value="TYROSINE--TRNA LIGASE"/>
    <property type="match status" value="1"/>
</dbReference>
<keyword evidence="2" id="KW-0436">Ligase</keyword>
<dbReference type="PRINTS" id="PR01040">
    <property type="entry name" value="TRNASYNTHTYR"/>
</dbReference>
<dbReference type="GO" id="GO:0006437">
    <property type="term" value="P:tyrosyl-tRNA aminoacylation"/>
    <property type="evidence" value="ECO:0007669"/>
    <property type="project" value="InterPro"/>
</dbReference>
<name>X1H0Q0_9ZZZZ</name>
<dbReference type="GO" id="GO:0004831">
    <property type="term" value="F:tyrosine-tRNA ligase activity"/>
    <property type="evidence" value="ECO:0007669"/>
    <property type="project" value="UniProtKB-EC"/>
</dbReference>
<dbReference type="InterPro" id="IPR001412">
    <property type="entry name" value="aa-tRNA-synth_I_CS"/>
</dbReference>
<dbReference type="InterPro" id="IPR002305">
    <property type="entry name" value="aa-tRNA-synth_Ic"/>
</dbReference>
<keyword evidence="3" id="KW-0547">Nucleotide-binding</keyword>
<dbReference type="EC" id="6.1.1.1" evidence="1"/>
<dbReference type="NCBIfam" id="TIGR00234">
    <property type="entry name" value="tyrS"/>
    <property type="match status" value="1"/>
</dbReference>